<dbReference type="EMBL" id="BKCJ011352571">
    <property type="protein sequence ID" value="GFD24452.1"/>
    <property type="molecule type" value="Genomic_DNA"/>
</dbReference>
<proteinExistence type="predicted"/>
<name>A0A699UMR5_TANCI</name>
<reference evidence="1" key="1">
    <citation type="journal article" date="2019" name="Sci. Rep.">
        <title>Draft genome of Tanacetum cinerariifolium, the natural source of mosquito coil.</title>
        <authorList>
            <person name="Yamashiro T."/>
            <person name="Shiraishi A."/>
            <person name="Satake H."/>
            <person name="Nakayama K."/>
        </authorList>
    </citation>
    <scope>NUCLEOTIDE SEQUENCE</scope>
</reference>
<accession>A0A699UMR5</accession>
<evidence type="ECO:0000313" key="1">
    <source>
        <dbReference type="EMBL" id="GFD24452.1"/>
    </source>
</evidence>
<gene>
    <name evidence="1" type="ORF">Tci_896421</name>
</gene>
<comment type="caution">
    <text evidence="1">The sequence shown here is derived from an EMBL/GenBank/DDBJ whole genome shotgun (WGS) entry which is preliminary data.</text>
</comment>
<dbReference type="AlphaFoldDB" id="A0A699UMR5"/>
<sequence length="121" mass="14153">MAMDEALVPMAQRLKIGRSNSRLLSDIKSKESTLQLVYDVLRRCPFFNAFLVTTDVQKSISKNFGLRQLSIIIPFDSRWILRSISLIWNHSGSYYISFRESMVNLLLKHHLNRKFLPSFVF</sequence>
<protein>
    <submittedName>
        <fullName evidence="1">Uncharacterized protein</fullName>
    </submittedName>
</protein>
<organism evidence="1">
    <name type="scientific">Tanacetum cinerariifolium</name>
    <name type="common">Dalmatian daisy</name>
    <name type="synonym">Chrysanthemum cinerariifolium</name>
    <dbReference type="NCBI Taxonomy" id="118510"/>
    <lineage>
        <taxon>Eukaryota</taxon>
        <taxon>Viridiplantae</taxon>
        <taxon>Streptophyta</taxon>
        <taxon>Embryophyta</taxon>
        <taxon>Tracheophyta</taxon>
        <taxon>Spermatophyta</taxon>
        <taxon>Magnoliopsida</taxon>
        <taxon>eudicotyledons</taxon>
        <taxon>Gunneridae</taxon>
        <taxon>Pentapetalae</taxon>
        <taxon>asterids</taxon>
        <taxon>campanulids</taxon>
        <taxon>Asterales</taxon>
        <taxon>Asteraceae</taxon>
        <taxon>Asteroideae</taxon>
        <taxon>Anthemideae</taxon>
        <taxon>Anthemidinae</taxon>
        <taxon>Tanacetum</taxon>
    </lineage>
</organism>